<dbReference type="GO" id="GO:0031623">
    <property type="term" value="P:receptor internalization"/>
    <property type="evidence" value="ECO:0007669"/>
    <property type="project" value="TreeGrafter"/>
</dbReference>
<keyword evidence="8 13" id="KW-0472">Membrane</keyword>
<evidence type="ECO:0000313" key="16">
    <source>
        <dbReference type="Proteomes" id="UP000824782"/>
    </source>
</evidence>
<comment type="subcellular location">
    <subcellularLocation>
        <location evidence="1">Cell membrane</location>
        <topology evidence="1">Single-pass type I membrane protein</topology>
    </subcellularLocation>
</comment>
<dbReference type="InterPro" id="IPR006985">
    <property type="entry name" value="RAMP"/>
</dbReference>
<dbReference type="GO" id="GO:0032870">
    <property type="term" value="P:cellular response to hormone stimulus"/>
    <property type="evidence" value="ECO:0007669"/>
    <property type="project" value="TreeGrafter"/>
</dbReference>
<evidence type="ECO:0000256" key="5">
    <source>
        <dbReference type="ARBA" id="ARBA00022692"/>
    </source>
</evidence>
<evidence type="ECO:0000256" key="10">
    <source>
        <dbReference type="ARBA" id="ARBA00023170"/>
    </source>
</evidence>
<keyword evidence="3" id="KW-0813">Transport</keyword>
<keyword evidence="6 14" id="KW-0732">Signal</keyword>
<dbReference type="GO" id="GO:0008277">
    <property type="term" value="P:regulation of G protein-coupled receptor signaling pathway"/>
    <property type="evidence" value="ECO:0007669"/>
    <property type="project" value="InterPro"/>
</dbReference>
<keyword evidence="9" id="KW-1015">Disulfide bond</keyword>
<evidence type="ECO:0000313" key="15">
    <source>
        <dbReference type="EMBL" id="KAG8572306.1"/>
    </source>
</evidence>
<name>A0AAV7BI51_ENGPU</name>
<evidence type="ECO:0000256" key="4">
    <source>
        <dbReference type="ARBA" id="ARBA00022475"/>
    </source>
</evidence>
<accession>A0AAV7BI51</accession>
<keyword evidence="5 13" id="KW-0812">Transmembrane</keyword>
<keyword evidence="4" id="KW-1003">Cell membrane</keyword>
<keyword evidence="7 13" id="KW-1133">Transmembrane helix</keyword>
<dbReference type="PANTHER" id="PTHR14076:SF2">
    <property type="entry name" value="RECEPTOR ACTIVITY-MODIFYING PROTEIN 3"/>
    <property type="match status" value="1"/>
</dbReference>
<evidence type="ECO:0000256" key="2">
    <source>
        <dbReference type="ARBA" id="ARBA00007087"/>
    </source>
</evidence>
<evidence type="ECO:0000256" key="14">
    <source>
        <dbReference type="SAM" id="SignalP"/>
    </source>
</evidence>
<proteinExistence type="inferred from homology"/>
<dbReference type="PANTHER" id="PTHR14076">
    <property type="entry name" value="RECEPTOR ACTIVITY MODIFYING PROTEIN RAMP"/>
    <property type="match status" value="1"/>
</dbReference>
<reference evidence="15" key="1">
    <citation type="thesis" date="2020" institute="ProQuest LLC" country="789 East Eisenhower Parkway, Ann Arbor, MI, USA">
        <title>Comparative Genomics and Chromosome Evolution.</title>
        <authorList>
            <person name="Mudd A.B."/>
        </authorList>
    </citation>
    <scope>NUCLEOTIDE SEQUENCE</scope>
    <source>
        <strain evidence="15">237g6f4</strain>
        <tissue evidence="15">Blood</tissue>
    </source>
</reference>
<dbReference type="InterPro" id="IPR038126">
    <property type="entry name" value="RAMP_sf"/>
</dbReference>
<dbReference type="EMBL" id="WNYA01000005">
    <property type="protein sequence ID" value="KAG8572306.1"/>
    <property type="molecule type" value="Genomic_DNA"/>
</dbReference>
<dbReference type="Gene3D" id="1.10.150.510">
    <property type="entry name" value="Receptor activity modifying family"/>
    <property type="match status" value="1"/>
</dbReference>
<evidence type="ECO:0000256" key="3">
    <source>
        <dbReference type="ARBA" id="ARBA00022448"/>
    </source>
</evidence>
<dbReference type="GO" id="GO:0072659">
    <property type="term" value="P:protein localization to plasma membrane"/>
    <property type="evidence" value="ECO:0007669"/>
    <property type="project" value="TreeGrafter"/>
</dbReference>
<sequence>MLLSHWIGMDKHVLSLLQLFVSVVCGSLEKGFIRAEHQGRGSGLQHPMHNCNETTVVESLPQCGYLFETLMMKVEPNQWCNLTKVIMHYDILSKCAEETARSGNCFWPNSLSEKFIIGMHTKFFSNCTLDTIIWEDPPDDILAALILIPVFLTAAMISLVVWCSKRGDIFG</sequence>
<dbReference type="GO" id="GO:0006816">
    <property type="term" value="P:calcium ion transport"/>
    <property type="evidence" value="ECO:0007669"/>
    <property type="project" value="TreeGrafter"/>
</dbReference>
<feature type="chain" id="PRO_5043316646" description="Receptor activity-modifying protein 3" evidence="14">
    <location>
        <begin position="27"/>
        <end position="171"/>
    </location>
</feature>
<protein>
    <recommendedName>
        <fullName evidence="12">Receptor activity-modifying protein 3</fullName>
    </recommendedName>
</protein>
<keyword evidence="11" id="KW-0325">Glycoprotein</keyword>
<evidence type="ECO:0000256" key="9">
    <source>
        <dbReference type="ARBA" id="ARBA00023157"/>
    </source>
</evidence>
<dbReference type="GO" id="GO:0015026">
    <property type="term" value="F:coreceptor activity"/>
    <property type="evidence" value="ECO:0007669"/>
    <property type="project" value="InterPro"/>
</dbReference>
<evidence type="ECO:0000256" key="6">
    <source>
        <dbReference type="ARBA" id="ARBA00022729"/>
    </source>
</evidence>
<keyword evidence="10" id="KW-0675">Receptor</keyword>
<evidence type="ECO:0000256" key="13">
    <source>
        <dbReference type="SAM" id="Phobius"/>
    </source>
</evidence>
<evidence type="ECO:0000256" key="1">
    <source>
        <dbReference type="ARBA" id="ARBA00004251"/>
    </source>
</evidence>
<dbReference type="AlphaFoldDB" id="A0AAV7BI51"/>
<comment type="caution">
    <text evidence="15">The sequence shown here is derived from an EMBL/GenBank/DDBJ whole genome shotgun (WGS) entry which is preliminary data.</text>
</comment>
<gene>
    <name evidence="15" type="ORF">GDO81_012012</name>
</gene>
<keyword evidence="16" id="KW-1185">Reference proteome</keyword>
<comment type="similarity">
    <text evidence="2">Belongs to the RAMP family.</text>
</comment>
<organism evidence="15 16">
    <name type="scientific">Engystomops pustulosus</name>
    <name type="common">Tungara frog</name>
    <name type="synonym">Physalaemus pustulosus</name>
    <dbReference type="NCBI Taxonomy" id="76066"/>
    <lineage>
        <taxon>Eukaryota</taxon>
        <taxon>Metazoa</taxon>
        <taxon>Chordata</taxon>
        <taxon>Craniata</taxon>
        <taxon>Vertebrata</taxon>
        <taxon>Euteleostomi</taxon>
        <taxon>Amphibia</taxon>
        <taxon>Batrachia</taxon>
        <taxon>Anura</taxon>
        <taxon>Neobatrachia</taxon>
        <taxon>Hyloidea</taxon>
        <taxon>Leptodactylidae</taxon>
        <taxon>Leiuperinae</taxon>
        <taxon>Engystomops</taxon>
    </lineage>
</organism>
<dbReference type="Pfam" id="PF04901">
    <property type="entry name" value="RAMP"/>
    <property type="match status" value="1"/>
</dbReference>
<feature type="signal peptide" evidence="14">
    <location>
        <begin position="1"/>
        <end position="26"/>
    </location>
</feature>
<dbReference type="Proteomes" id="UP000824782">
    <property type="component" value="Unassembled WGS sequence"/>
</dbReference>
<dbReference type="GO" id="GO:0006886">
    <property type="term" value="P:intracellular protein transport"/>
    <property type="evidence" value="ECO:0007669"/>
    <property type="project" value="InterPro"/>
</dbReference>
<evidence type="ECO:0000256" key="12">
    <source>
        <dbReference type="ARBA" id="ARBA00041072"/>
    </source>
</evidence>
<evidence type="ECO:0000256" key="11">
    <source>
        <dbReference type="ARBA" id="ARBA00023180"/>
    </source>
</evidence>
<evidence type="ECO:0000256" key="7">
    <source>
        <dbReference type="ARBA" id="ARBA00022989"/>
    </source>
</evidence>
<feature type="transmembrane region" description="Helical" evidence="13">
    <location>
        <begin position="141"/>
        <end position="163"/>
    </location>
</feature>
<evidence type="ECO:0000256" key="8">
    <source>
        <dbReference type="ARBA" id="ARBA00023136"/>
    </source>
</evidence>
<dbReference type="GO" id="GO:0009986">
    <property type="term" value="C:cell surface"/>
    <property type="evidence" value="ECO:0007669"/>
    <property type="project" value="TreeGrafter"/>
</dbReference>
<dbReference type="GO" id="GO:0005886">
    <property type="term" value="C:plasma membrane"/>
    <property type="evidence" value="ECO:0007669"/>
    <property type="project" value="UniProtKB-SubCell"/>
</dbReference>
<dbReference type="GO" id="GO:0043235">
    <property type="term" value="C:receptor complex"/>
    <property type="evidence" value="ECO:0007669"/>
    <property type="project" value="TreeGrafter"/>
</dbReference>
<dbReference type="GO" id="GO:0007186">
    <property type="term" value="P:G protein-coupled receptor signaling pathway"/>
    <property type="evidence" value="ECO:0007669"/>
    <property type="project" value="TreeGrafter"/>
</dbReference>